<accession>A0A6I4MQV4</accession>
<gene>
    <name evidence="1" type="ORF">F8568_045165</name>
</gene>
<organism evidence="1 2">
    <name type="scientific">Actinomadura physcomitrii</name>
    <dbReference type="NCBI Taxonomy" id="2650748"/>
    <lineage>
        <taxon>Bacteria</taxon>
        <taxon>Bacillati</taxon>
        <taxon>Actinomycetota</taxon>
        <taxon>Actinomycetes</taxon>
        <taxon>Streptosporangiales</taxon>
        <taxon>Thermomonosporaceae</taxon>
        <taxon>Actinomadura</taxon>
    </lineage>
</organism>
<comment type="caution">
    <text evidence="1">The sequence shown here is derived from an EMBL/GenBank/DDBJ whole genome shotgun (WGS) entry which is preliminary data.</text>
</comment>
<dbReference type="Pfam" id="PF17342">
    <property type="entry name" value="DUF5372"/>
    <property type="match status" value="1"/>
</dbReference>
<proteinExistence type="predicted"/>
<sequence>MVTHPFHPWHGRRLRVLYSRRRWSGEGVEYVCEVEDARRVAIRQEWTDRGPEPAAERLSAESLTALRNVIEVLGSRCDGAGEAE</sequence>
<dbReference type="EMBL" id="WBMS02000073">
    <property type="protein sequence ID" value="MWA07400.1"/>
    <property type="molecule type" value="Genomic_DNA"/>
</dbReference>
<protein>
    <submittedName>
        <fullName evidence="1">Uncharacterized protein</fullName>
    </submittedName>
</protein>
<reference evidence="1" key="1">
    <citation type="submission" date="2019-12" db="EMBL/GenBank/DDBJ databases">
        <title>Actinomadura physcomitrii sp. nov., a novel actinomycete isolated from moss [Physcomitrium sphaericum (Ludw) Fuernr].</title>
        <authorList>
            <person name="Zhuang X."/>
        </authorList>
    </citation>
    <scope>NUCLEOTIDE SEQUENCE [LARGE SCALE GENOMIC DNA]</scope>
    <source>
        <strain evidence="1">LD22</strain>
    </source>
</reference>
<dbReference type="InterPro" id="IPR035315">
    <property type="entry name" value="DUF5372"/>
</dbReference>
<dbReference type="AlphaFoldDB" id="A0A6I4MQV4"/>
<name>A0A6I4MQV4_9ACTN</name>
<evidence type="ECO:0000313" key="2">
    <source>
        <dbReference type="Proteomes" id="UP000462055"/>
    </source>
</evidence>
<keyword evidence="2" id="KW-1185">Reference proteome</keyword>
<dbReference type="Proteomes" id="UP000462055">
    <property type="component" value="Unassembled WGS sequence"/>
</dbReference>
<evidence type="ECO:0000313" key="1">
    <source>
        <dbReference type="EMBL" id="MWA07400.1"/>
    </source>
</evidence>
<dbReference type="RefSeq" id="WP_151600330.1">
    <property type="nucleotide sequence ID" value="NZ_WBMS02000073.1"/>
</dbReference>